<proteinExistence type="predicted"/>
<evidence type="ECO:0000313" key="1">
    <source>
        <dbReference type="EMBL" id="VAW33976.1"/>
    </source>
</evidence>
<dbReference type="EMBL" id="UOEX01000074">
    <property type="protein sequence ID" value="VAW33976.1"/>
    <property type="molecule type" value="Genomic_DNA"/>
</dbReference>
<reference evidence="1" key="1">
    <citation type="submission" date="2018-06" db="EMBL/GenBank/DDBJ databases">
        <authorList>
            <person name="Zhirakovskaya E."/>
        </authorList>
    </citation>
    <scope>NUCLEOTIDE SEQUENCE</scope>
</reference>
<organism evidence="1">
    <name type="scientific">hydrothermal vent metagenome</name>
    <dbReference type="NCBI Taxonomy" id="652676"/>
    <lineage>
        <taxon>unclassified sequences</taxon>
        <taxon>metagenomes</taxon>
        <taxon>ecological metagenomes</taxon>
    </lineage>
</organism>
<name>A0A3B0VP84_9ZZZZ</name>
<gene>
    <name evidence="1" type="ORF">MNBD_DELTA03-108</name>
</gene>
<accession>A0A3B0VP84</accession>
<protein>
    <submittedName>
        <fullName evidence="1">Uncharacterized protein</fullName>
    </submittedName>
</protein>
<feature type="non-terminal residue" evidence="1">
    <location>
        <position position="27"/>
    </location>
</feature>
<sequence length="27" mass="3314">MEDKEFKALWVTEEGDKSYKRQVVQRL</sequence>
<dbReference type="AlphaFoldDB" id="A0A3B0VP84"/>